<feature type="binding site" evidence="12">
    <location>
        <position position="250"/>
    </location>
    <ligand>
        <name>GTP</name>
        <dbReference type="ChEBI" id="CHEBI:37565"/>
    </ligand>
</feature>
<evidence type="ECO:0000313" key="14">
    <source>
        <dbReference type="EMBL" id="KAF2759380.1"/>
    </source>
</evidence>
<feature type="binding site" evidence="12">
    <location>
        <position position="249"/>
    </location>
    <ligand>
        <name>GTP</name>
        <dbReference type="ChEBI" id="CHEBI:37565"/>
    </ligand>
</feature>
<evidence type="ECO:0000256" key="6">
    <source>
        <dbReference type="ARBA" id="ARBA00022824"/>
    </source>
</evidence>
<dbReference type="GeneID" id="54486502"/>
<dbReference type="Gene3D" id="3.40.50.300">
    <property type="entry name" value="P-loop containing nucleotide triphosphate hydrolases"/>
    <property type="match status" value="2"/>
</dbReference>
<feature type="binding site" evidence="12">
    <location>
        <position position="204"/>
    </location>
    <ligand>
        <name>GTP</name>
        <dbReference type="ChEBI" id="CHEBI:37565"/>
    </ligand>
</feature>
<evidence type="ECO:0000313" key="15">
    <source>
        <dbReference type="Proteomes" id="UP000799437"/>
    </source>
</evidence>
<protein>
    <submittedName>
        <fullName evidence="14">Arf-domain-containing protein</fullName>
    </submittedName>
</protein>
<organism evidence="14 15">
    <name type="scientific">Pseudovirgaria hyperparasitica</name>
    <dbReference type="NCBI Taxonomy" id="470096"/>
    <lineage>
        <taxon>Eukaryota</taxon>
        <taxon>Fungi</taxon>
        <taxon>Dikarya</taxon>
        <taxon>Ascomycota</taxon>
        <taxon>Pezizomycotina</taxon>
        <taxon>Dothideomycetes</taxon>
        <taxon>Dothideomycetes incertae sedis</taxon>
        <taxon>Acrospermales</taxon>
        <taxon>Acrospermaceae</taxon>
        <taxon>Pseudovirgaria</taxon>
    </lineage>
</organism>
<gene>
    <name evidence="14" type="ORF">EJ05DRAFT_485406</name>
</gene>
<comment type="subcellular location">
    <subcellularLocation>
        <location evidence="1">Endoplasmic reticulum</location>
    </subcellularLocation>
    <subcellularLocation>
        <location evidence="2">Golgi apparatus</location>
    </subcellularLocation>
</comment>
<evidence type="ECO:0000256" key="9">
    <source>
        <dbReference type="ARBA" id="ARBA00023034"/>
    </source>
</evidence>
<feature type="binding site" evidence="12">
    <location>
        <position position="44"/>
    </location>
    <ligand>
        <name>GTP</name>
        <dbReference type="ChEBI" id="CHEBI:37565"/>
    </ligand>
</feature>
<dbReference type="InterPro" id="IPR006687">
    <property type="entry name" value="Small_GTPase_SAR1"/>
</dbReference>
<keyword evidence="10 13" id="KW-0342">GTP-binding</keyword>
<dbReference type="AlphaFoldDB" id="A0A6A6WBN9"/>
<dbReference type="InterPro" id="IPR027417">
    <property type="entry name" value="P-loop_NTPase"/>
</dbReference>
<dbReference type="GO" id="GO:0005794">
    <property type="term" value="C:Golgi apparatus"/>
    <property type="evidence" value="ECO:0007669"/>
    <property type="project" value="UniProtKB-SubCell"/>
</dbReference>
<reference evidence="14" key="1">
    <citation type="journal article" date="2020" name="Stud. Mycol.">
        <title>101 Dothideomycetes genomes: a test case for predicting lifestyles and emergence of pathogens.</title>
        <authorList>
            <person name="Haridas S."/>
            <person name="Albert R."/>
            <person name="Binder M."/>
            <person name="Bloem J."/>
            <person name="Labutti K."/>
            <person name="Salamov A."/>
            <person name="Andreopoulos B."/>
            <person name="Baker S."/>
            <person name="Barry K."/>
            <person name="Bills G."/>
            <person name="Bluhm B."/>
            <person name="Cannon C."/>
            <person name="Castanera R."/>
            <person name="Culley D."/>
            <person name="Daum C."/>
            <person name="Ezra D."/>
            <person name="Gonzalez J."/>
            <person name="Henrissat B."/>
            <person name="Kuo A."/>
            <person name="Liang C."/>
            <person name="Lipzen A."/>
            <person name="Lutzoni F."/>
            <person name="Magnuson J."/>
            <person name="Mondo S."/>
            <person name="Nolan M."/>
            <person name="Ohm R."/>
            <person name="Pangilinan J."/>
            <person name="Park H.-J."/>
            <person name="Ramirez L."/>
            <person name="Alfaro M."/>
            <person name="Sun H."/>
            <person name="Tritt A."/>
            <person name="Yoshinaga Y."/>
            <person name="Zwiers L.-H."/>
            <person name="Turgeon B."/>
            <person name="Goodwin S."/>
            <person name="Spatafora J."/>
            <person name="Crous P."/>
            <person name="Grigoriev I."/>
        </authorList>
    </citation>
    <scope>NUCLEOTIDE SEQUENCE</scope>
    <source>
        <strain evidence="14">CBS 121739</strain>
    </source>
</reference>
<keyword evidence="9" id="KW-0333">Golgi apparatus</keyword>
<keyword evidence="11" id="KW-0460">Magnesium</keyword>
<keyword evidence="5 12" id="KW-0547">Nucleotide-binding</keyword>
<feature type="binding site" evidence="12">
    <location>
        <position position="206"/>
    </location>
    <ligand>
        <name>GTP</name>
        <dbReference type="ChEBI" id="CHEBI:37565"/>
    </ligand>
</feature>
<feature type="binding site" evidence="11">
    <location>
        <position position="43"/>
    </location>
    <ligand>
        <name>Mg(2+)</name>
        <dbReference type="ChEBI" id="CHEBI:18420"/>
    </ligand>
</feature>
<dbReference type="GO" id="GO:0005783">
    <property type="term" value="C:endoplasmic reticulum"/>
    <property type="evidence" value="ECO:0007669"/>
    <property type="project" value="UniProtKB-SubCell"/>
</dbReference>
<comment type="similarity">
    <text evidence="3">Belongs to the small GTPase superfamily. SAR1 family.</text>
</comment>
<evidence type="ECO:0000256" key="4">
    <source>
        <dbReference type="ARBA" id="ARBA00022448"/>
    </source>
</evidence>
<proteinExistence type="inferred from homology"/>
<keyword evidence="6" id="KW-0256">Endoplasmic reticulum</keyword>
<name>A0A6A6WBN9_9PEZI</name>
<dbReference type="RefSeq" id="XP_033601831.1">
    <property type="nucleotide sequence ID" value="XM_033745448.1"/>
</dbReference>
<dbReference type="SUPFAM" id="SSF52540">
    <property type="entry name" value="P-loop containing nucleoside triphosphate hydrolases"/>
    <property type="match status" value="1"/>
</dbReference>
<dbReference type="GO" id="GO:0005525">
    <property type="term" value="F:GTP binding"/>
    <property type="evidence" value="ECO:0007669"/>
    <property type="project" value="UniProtKB-KW"/>
</dbReference>
<dbReference type="PANTHER" id="PTHR45684">
    <property type="entry name" value="RE74312P"/>
    <property type="match status" value="1"/>
</dbReference>
<dbReference type="InterPro" id="IPR006689">
    <property type="entry name" value="Small_GTPase_ARF/SAR"/>
</dbReference>
<evidence type="ECO:0000256" key="11">
    <source>
        <dbReference type="PIRSR" id="PIRSR606687-1"/>
    </source>
</evidence>
<evidence type="ECO:0000256" key="8">
    <source>
        <dbReference type="ARBA" id="ARBA00022927"/>
    </source>
</evidence>
<dbReference type="Proteomes" id="UP000799437">
    <property type="component" value="Unassembled WGS sequence"/>
</dbReference>
<dbReference type="GO" id="GO:0003924">
    <property type="term" value="F:GTPase activity"/>
    <property type="evidence" value="ECO:0007669"/>
    <property type="project" value="InterPro"/>
</dbReference>
<feature type="binding site" evidence="12">
    <location>
        <position position="49"/>
    </location>
    <ligand>
        <name>GTP</name>
        <dbReference type="ChEBI" id="CHEBI:37565"/>
    </ligand>
</feature>
<keyword evidence="7" id="KW-0931">ER-Golgi transport</keyword>
<keyword evidence="4" id="KW-0813">Transport</keyword>
<dbReference type="PROSITE" id="PS51417">
    <property type="entry name" value="ARF"/>
    <property type="match status" value="1"/>
</dbReference>
<evidence type="ECO:0000256" key="10">
    <source>
        <dbReference type="ARBA" id="ARBA00023134"/>
    </source>
</evidence>
<dbReference type="SMART" id="SM00178">
    <property type="entry name" value="SAR"/>
    <property type="match status" value="1"/>
</dbReference>
<dbReference type="OrthoDB" id="2011769at2759"/>
<evidence type="ECO:0000256" key="12">
    <source>
        <dbReference type="PIRSR" id="PIRSR606687-2"/>
    </source>
</evidence>
<evidence type="ECO:0000256" key="7">
    <source>
        <dbReference type="ARBA" id="ARBA00022892"/>
    </source>
</evidence>
<evidence type="ECO:0000256" key="5">
    <source>
        <dbReference type="ARBA" id="ARBA00022741"/>
    </source>
</evidence>
<dbReference type="GO" id="GO:0006886">
    <property type="term" value="P:intracellular protein transport"/>
    <property type="evidence" value="ECO:0007669"/>
    <property type="project" value="InterPro"/>
</dbReference>
<feature type="binding site" evidence="13">
    <location>
        <begin position="203"/>
        <end position="206"/>
    </location>
    <ligand>
        <name>GTP</name>
        <dbReference type="ChEBI" id="CHEBI:37565"/>
    </ligand>
</feature>
<dbReference type="EMBL" id="ML996570">
    <property type="protein sequence ID" value="KAF2759380.1"/>
    <property type="molecule type" value="Genomic_DNA"/>
</dbReference>
<evidence type="ECO:0000256" key="3">
    <source>
        <dbReference type="ARBA" id="ARBA00007507"/>
    </source>
</evidence>
<keyword evidence="8" id="KW-0653">Protein transport</keyword>
<evidence type="ECO:0000256" key="13">
    <source>
        <dbReference type="PIRSR" id="PIRSR606689-1"/>
    </source>
</evidence>
<feature type="binding site" evidence="12">
    <location>
        <position position="203"/>
    </location>
    <ligand>
        <name>GTP</name>
        <dbReference type="ChEBI" id="CHEBI:37565"/>
    </ligand>
</feature>
<dbReference type="GO" id="GO:0046872">
    <property type="term" value="F:metal ion binding"/>
    <property type="evidence" value="ECO:0007669"/>
    <property type="project" value="UniProtKB-KW"/>
</dbReference>
<dbReference type="PROSITE" id="PS51422">
    <property type="entry name" value="SAR1"/>
    <property type="match status" value="1"/>
</dbReference>
<evidence type="ECO:0000256" key="1">
    <source>
        <dbReference type="ARBA" id="ARBA00004240"/>
    </source>
</evidence>
<dbReference type="Pfam" id="PF00025">
    <property type="entry name" value="Arf"/>
    <property type="match status" value="2"/>
</dbReference>
<feature type="binding site" evidence="12">
    <location>
        <position position="47"/>
    </location>
    <ligand>
        <name>GTP</name>
        <dbReference type="ChEBI" id="CHEBI:37565"/>
    </ligand>
</feature>
<sequence length="272" mass="30000">MWFLEWSCPDINTKYRPLQIVLNGLSWLGLVEKDIKVLFLGLDNSGKTTLLHVLRTEQMAAKPHNAQSCESADLKYTTYTSPSGKRTRSIHARHINSPTHQLTNSPTHQLTNSQHTLTAAKTPQKLTISSTPITPYDFGGLMYKHTPQPWRTATHIHPINAVIFLVDAQDHERFRQAKAALDSALSLECLASTTTVPFLVLGNKIDAVDAVSEEQLRAELGLDRGGGASGAEGGRGGRDRPVGLFMCSVLRGQGRRKETPYTLLPVRTRGLI</sequence>
<dbReference type="GO" id="GO:0016192">
    <property type="term" value="P:vesicle-mediated transport"/>
    <property type="evidence" value="ECO:0007669"/>
    <property type="project" value="UniProtKB-KW"/>
</dbReference>
<keyword evidence="15" id="KW-1185">Reference proteome</keyword>
<keyword evidence="11" id="KW-0479">Metal-binding</keyword>
<evidence type="ECO:0000256" key="2">
    <source>
        <dbReference type="ARBA" id="ARBA00004555"/>
    </source>
</evidence>
<accession>A0A6A6WBN9</accession>
<feature type="binding site" evidence="12">
    <location>
        <position position="48"/>
    </location>
    <ligand>
        <name>GTP</name>
        <dbReference type="ChEBI" id="CHEBI:37565"/>
    </ligand>
</feature>
<feature type="binding site" evidence="12">
    <location>
        <position position="46"/>
    </location>
    <ligand>
        <name>GTP</name>
        <dbReference type="ChEBI" id="CHEBI:37565"/>
    </ligand>
</feature>